<organism evidence="2 3">
    <name type="scientific">Campylobacter lanienae</name>
    <dbReference type="NCBI Taxonomy" id="75658"/>
    <lineage>
        <taxon>Bacteria</taxon>
        <taxon>Pseudomonadati</taxon>
        <taxon>Campylobacterota</taxon>
        <taxon>Epsilonproteobacteria</taxon>
        <taxon>Campylobacterales</taxon>
        <taxon>Campylobacteraceae</taxon>
        <taxon>Campylobacter</taxon>
    </lineage>
</organism>
<reference evidence="2 3" key="1">
    <citation type="submission" date="2019-07" db="EMBL/GenBank/DDBJ databases">
        <title>Rapid identification of Enteric Bacteria from Whole Genome Sequences (WGS) using Average Nucleotide Identity (ANI).</title>
        <authorList>
            <person name="Lane C."/>
        </authorList>
    </citation>
    <scope>NUCLEOTIDE SEQUENCE [LARGE SCALE GENOMIC DNA]</scope>
    <source>
        <strain evidence="2 3">2013D-9588</strain>
    </source>
</reference>
<protein>
    <recommendedName>
        <fullName evidence="4">Chorismate mutase</fullName>
    </recommendedName>
</protein>
<name>A0ABY3G5Q3_9BACT</name>
<dbReference type="RefSeq" id="WP_147499187.1">
    <property type="nucleotide sequence ID" value="NZ_VOAV01000032.1"/>
</dbReference>
<keyword evidence="3" id="KW-1185">Reference proteome</keyword>
<feature type="coiled-coil region" evidence="1">
    <location>
        <begin position="3"/>
        <end position="30"/>
    </location>
</feature>
<evidence type="ECO:0000256" key="1">
    <source>
        <dbReference type="SAM" id="Coils"/>
    </source>
</evidence>
<evidence type="ECO:0000313" key="2">
    <source>
        <dbReference type="EMBL" id="TWO27650.1"/>
    </source>
</evidence>
<accession>A0ABY3G5Q3</accession>
<proteinExistence type="predicted"/>
<keyword evidence="1" id="KW-0175">Coiled coil</keyword>
<gene>
    <name evidence="2" type="ORF">XK09_07845</name>
</gene>
<comment type="caution">
    <text evidence="2">The sequence shown here is derived from an EMBL/GenBank/DDBJ whole genome shotgun (WGS) entry which is preliminary data.</text>
</comment>
<dbReference type="EMBL" id="VOAV01000032">
    <property type="protein sequence ID" value="TWO27650.1"/>
    <property type="molecule type" value="Genomic_DNA"/>
</dbReference>
<evidence type="ECO:0008006" key="4">
    <source>
        <dbReference type="Google" id="ProtNLM"/>
    </source>
</evidence>
<sequence length="74" mass="8944">MNFEEYSNYLKQLEKNKEFLSDLIDERFEKIEKIVKGKGNNIGRDSFIYKEYKKAVNLLDKDSIIRERKKLLLL</sequence>
<dbReference type="Proteomes" id="UP000321599">
    <property type="component" value="Unassembled WGS sequence"/>
</dbReference>
<evidence type="ECO:0000313" key="3">
    <source>
        <dbReference type="Proteomes" id="UP000321599"/>
    </source>
</evidence>